<dbReference type="HOGENOM" id="CLU_2127721_0_0_2"/>
<evidence type="ECO:0000313" key="3">
    <source>
        <dbReference type="Proteomes" id="UP000000792"/>
    </source>
</evidence>
<reference evidence="2 3" key="1">
    <citation type="journal article" date="2010" name="Proc. Natl. Acad. Sci. U.S.A.">
        <title>Nitrosopumilus maritimus genome reveals unique mechanisms for nitrification and autotrophy in globally distributed marine crenarchaea.</title>
        <authorList>
            <person name="Walker C.B."/>
            <person name="de la Torre J.R."/>
            <person name="Klotz M.G."/>
            <person name="Urakawa H."/>
            <person name="Pinel N."/>
            <person name="Arp D.J."/>
            <person name="Brochier-Armanet C."/>
            <person name="Chain P.S."/>
            <person name="Chan P.P."/>
            <person name="Gollabgir A."/>
            <person name="Hemp J."/>
            <person name="Hugler M."/>
            <person name="Karr E.A."/>
            <person name="Konneke M."/>
            <person name="Shin M."/>
            <person name="Lawton T.J."/>
            <person name="Lowe T."/>
            <person name="Martens-Habbena W."/>
            <person name="Sayavedra-Soto L.A."/>
            <person name="Lang D."/>
            <person name="Sievert S.M."/>
            <person name="Rosenzweig A.C."/>
            <person name="Manning G."/>
            <person name="Stahl D.A."/>
        </authorList>
    </citation>
    <scope>NUCLEOTIDE SEQUENCE [LARGE SCALE GENOMIC DNA]</scope>
    <source>
        <strain evidence="2 3">SCM1</strain>
    </source>
</reference>
<dbReference type="Gene3D" id="3.30.160.100">
    <property type="entry name" value="Ribosome hibernation promotion factor-like"/>
    <property type="match status" value="1"/>
</dbReference>
<dbReference type="EMBL" id="CP000866">
    <property type="protein sequence ID" value="ABX12571.1"/>
    <property type="molecule type" value="Genomic_DNA"/>
</dbReference>
<dbReference type="InParanoid" id="A9A482"/>
<dbReference type="RefSeq" id="WP_012215058.1">
    <property type="nucleotide sequence ID" value="NC_010085.1"/>
</dbReference>
<dbReference type="OrthoDB" id="2515at2157"/>
<dbReference type="AlphaFoldDB" id="A9A482"/>
<keyword evidence="3" id="KW-1185">Reference proteome</keyword>
<name>A9A482_NITMS</name>
<dbReference type="SUPFAM" id="SSF69754">
    <property type="entry name" value="Ribosome binding protein Y (YfiA homologue)"/>
    <property type="match status" value="1"/>
</dbReference>
<dbReference type="Proteomes" id="UP000000792">
    <property type="component" value="Chromosome"/>
</dbReference>
<evidence type="ECO:0000313" key="2">
    <source>
        <dbReference type="EMBL" id="ABX12571.1"/>
    </source>
</evidence>
<protein>
    <recommendedName>
        <fullName evidence="4">Sigma 54 modulation protein/ribosomal protein S30EA</fullName>
    </recommendedName>
</protein>
<dbReference type="InterPro" id="IPR036567">
    <property type="entry name" value="RHF-like"/>
</dbReference>
<dbReference type="Pfam" id="PF02482">
    <property type="entry name" value="Ribosomal_S30AE"/>
    <property type="match status" value="1"/>
</dbReference>
<sequence>MTEVPLYITGLSKDDLANQTLFSKFGAALEKVQPVLPDVIEAKIDVKTQNIEGARTHYDVTATIKASKNHLVYTESDWDIIKIADELCRKLERELSKHDDKRQRDSVRKRDVRNL</sequence>
<dbReference type="STRING" id="436308.Nmar_0675"/>
<evidence type="ECO:0008006" key="4">
    <source>
        <dbReference type="Google" id="ProtNLM"/>
    </source>
</evidence>
<dbReference type="eggNOG" id="arCOG00601">
    <property type="taxonomic scope" value="Archaea"/>
</dbReference>
<organism evidence="2 3">
    <name type="scientific">Nitrosopumilus maritimus (strain SCM1)</name>
    <dbReference type="NCBI Taxonomy" id="436308"/>
    <lineage>
        <taxon>Archaea</taxon>
        <taxon>Nitrososphaerota</taxon>
        <taxon>Nitrososphaeria</taxon>
        <taxon>Nitrosopumilales</taxon>
        <taxon>Nitrosopumilaceae</taxon>
        <taxon>Nitrosopumilus</taxon>
    </lineage>
</organism>
<accession>A9A482</accession>
<gene>
    <name evidence="2" type="ordered locus">Nmar_0675</name>
</gene>
<dbReference type="GeneID" id="5774449"/>
<feature type="region of interest" description="Disordered" evidence="1">
    <location>
        <begin position="95"/>
        <end position="115"/>
    </location>
</feature>
<proteinExistence type="predicted"/>
<dbReference type="EnsemblBacteria" id="ABX12571">
    <property type="protein sequence ID" value="ABX12571"/>
    <property type="gene ID" value="Nmar_0675"/>
</dbReference>
<evidence type="ECO:0000256" key="1">
    <source>
        <dbReference type="SAM" id="MobiDB-lite"/>
    </source>
</evidence>
<dbReference type="KEGG" id="nmr:Nmar_0675"/>
<dbReference type="InterPro" id="IPR003489">
    <property type="entry name" value="RHF/RaiA"/>
</dbReference>